<dbReference type="AlphaFoldDB" id="A0A2K2FF50"/>
<evidence type="ECO:0000313" key="2">
    <source>
        <dbReference type="EMBL" id="PNT97410.1"/>
    </source>
</evidence>
<dbReference type="RefSeq" id="WP_103082208.1">
    <property type="nucleotide sequence ID" value="NZ_CP021850.1"/>
</dbReference>
<dbReference type="EMBL" id="NIOJ01000037">
    <property type="protein sequence ID" value="PNT97410.1"/>
    <property type="molecule type" value="Genomic_DNA"/>
</dbReference>
<accession>A0A2K2FF50</accession>
<feature type="transmembrane region" description="Helical" evidence="1">
    <location>
        <begin position="12"/>
        <end position="32"/>
    </location>
</feature>
<comment type="caution">
    <text evidence="2">The sequence shown here is derived from an EMBL/GenBank/DDBJ whole genome shotgun (WGS) entry which is preliminary data.</text>
</comment>
<keyword evidence="1" id="KW-0812">Transmembrane</keyword>
<sequence>MNLQMIETRFILLLAGTAAIFAVITLLLHIFFRKRRYIKYIPCVFTLAFGIYNFVLAFTVETVGFNDIGKAILGIISMVGFTASLVSAVLFDIFAFKK</sequence>
<proteinExistence type="predicted"/>
<gene>
    <name evidence="2" type="ORF">CDQ84_13230</name>
</gene>
<organism evidence="2 3">
    <name type="scientific">Clostridium thermosuccinogenes</name>
    <dbReference type="NCBI Taxonomy" id="84032"/>
    <lineage>
        <taxon>Bacteria</taxon>
        <taxon>Bacillati</taxon>
        <taxon>Bacillota</taxon>
        <taxon>Clostridia</taxon>
        <taxon>Eubacteriales</taxon>
        <taxon>Clostridiaceae</taxon>
        <taxon>Clostridium</taxon>
    </lineage>
</organism>
<dbReference type="Proteomes" id="UP000236151">
    <property type="component" value="Unassembled WGS sequence"/>
</dbReference>
<keyword evidence="1" id="KW-1133">Transmembrane helix</keyword>
<dbReference type="OrthoDB" id="10000796at2"/>
<feature type="transmembrane region" description="Helical" evidence="1">
    <location>
        <begin position="44"/>
        <end position="65"/>
    </location>
</feature>
<feature type="transmembrane region" description="Helical" evidence="1">
    <location>
        <begin position="71"/>
        <end position="96"/>
    </location>
</feature>
<evidence type="ECO:0008006" key="4">
    <source>
        <dbReference type="Google" id="ProtNLM"/>
    </source>
</evidence>
<evidence type="ECO:0000256" key="1">
    <source>
        <dbReference type="SAM" id="Phobius"/>
    </source>
</evidence>
<reference evidence="2 3" key="1">
    <citation type="submission" date="2017-06" db="EMBL/GenBank/DDBJ databases">
        <title>Investigating the central metabolism of Clostridium thermosuccinogenes.</title>
        <authorList>
            <person name="Koendjbiharie J.G."/>
            <person name="van Kranenburg R."/>
        </authorList>
    </citation>
    <scope>NUCLEOTIDE SEQUENCE [LARGE SCALE GENOMIC DNA]</scope>
    <source>
        <strain evidence="2 3">DSM 5806</strain>
    </source>
</reference>
<name>A0A2K2FF50_9CLOT</name>
<protein>
    <recommendedName>
        <fullName evidence="4">YesK-like protein</fullName>
    </recommendedName>
</protein>
<keyword evidence="1" id="KW-0472">Membrane</keyword>
<keyword evidence="3" id="KW-1185">Reference proteome</keyword>
<evidence type="ECO:0000313" key="3">
    <source>
        <dbReference type="Proteomes" id="UP000236151"/>
    </source>
</evidence>
<dbReference type="KEGG" id="cthd:CDO33_20035"/>